<dbReference type="PANTHER" id="PTHR33640:SF34">
    <property type="entry name" value="PROTEIN, PUTATIVE-RELATED"/>
    <property type="match status" value="1"/>
</dbReference>
<dbReference type="KEGG" id="rcu:8275759"/>
<dbReference type="EMBL" id="EQ973772">
    <property type="protein sequence ID" value="EEF52609.1"/>
    <property type="molecule type" value="Genomic_DNA"/>
</dbReference>
<dbReference type="AlphaFoldDB" id="B9R7X9"/>
<feature type="transmembrane region" description="Helical" evidence="1">
    <location>
        <begin position="56"/>
        <end position="79"/>
    </location>
</feature>
<reference evidence="3" key="1">
    <citation type="journal article" date="2010" name="Nat. Biotechnol.">
        <title>Draft genome sequence of the oilseed species Ricinus communis.</title>
        <authorList>
            <person name="Chan A.P."/>
            <person name="Crabtree J."/>
            <person name="Zhao Q."/>
            <person name="Lorenzi H."/>
            <person name="Orvis J."/>
            <person name="Puiu D."/>
            <person name="Melake-Berhan A."/>
            <person name="Jones K.M."/>
            <person name="Redman J."/>
            <person name="Chen G."/>
            <person name="Cahoon E.B."/>
            <person name="Gedil M."/>
            <person name="Stanke M."/>
            <person name="Haas B.J."/>
            <person name="Wortman J.R."/>
            <person name="Fraser-Liggett C.M."/>
            <person name="Ravel J."/>
            <person name="Rabinowicz P.D."/>
        </authorList>
    </citation>
    <scope>NUCLEOTIDE SEQUENCE [LARGE SCALE GENOMIC DNA]</scope>
    <source>
        <strain evidence="3">cv. Hale</strain>
    </source>
</reference>
<dbReference type="PANTHER" id="PTHR33640">
    <property type="entry name" value="TRANSMEMBRANE PROTEIN"/>
    <property type="match status" value="1"/>
</dbReference>
<accession>B9R7X9</accession>
<evidence type="ECO:0000313" key="2">
    <source>
        <dbReference type="EMBL" id="EEF52609.1"/>
    </source>
</evidence>
<dbReference type="OMA" id="EKCMSIV"/>
<dbReference type="InParanoid" id="B9R7X9"/>
<organism evidence="2 3">
    <name type="scientific">Ricinus communis</name>
    <name type="common">Castor bean</name>
    <dbReference type="NCBI Taxonomy" id="3988"/>
    <lineage>
        <taxon>Eukaryota</taxon>
        <taxon>Viridiplantae</taxon>
        <taxon>Streptophyta</taxon>
        <taxon>Embryophyta</taxon>
        <taxon>Tracheophyta</taxon>
        <taxon>Spermatophyta</taxon>
        <taxon>Magnoliopsida</taxon>
        <taxon>eudicotyledons</taxon>
        <taxon>Gunneridae</taxon>
        <taxon>Pentapetalae</taxon>
        <taxon>rosids</taxon>
        <taxon>fabids</taxon>
        <taxon>Malpighiales</taxon>
        <taxon>Euphorbiaceae</taxon>
        <taxon>Acalyphoideae</taxon>
        <taxon>Acalypheae</taxon>
        <taxon>Ricinus</taxon>
    </lineage>
</organism>
<protein>
    <submittedName>
        <fullName evidence="2">Uncharacterized protein</fullName>
    </submittedName>
</protein>
<evidence type="ECO:0000313" key="3">
    <source>
        <dbReference type="Proteomes" id="UP000008311"/>
    </source>
</evidence>
<dbReference type="eggNOG" id="ENOG502SV1K">
    <property type="taxonomic scope" value="Eukaryota"/>
</dbReference>
<feature type="transmembrane region" description="Helical" evidence="1">
    <location>
        <begin position="25"/>
        <end position="50"/>
    </location>
</feature>
<name>B9R7X9_RICCO</name>
<keyword evidence="1" id="KW-1133">Transmembrane helix</keyword>
<dbReference type="OrthoDB" id="1082160at2759"/>
<evidence type="ECO:0000256" key="1">
    <source>
        <dbReference type="SAM" id="Phobius"/>
    </source>
</evidence>
<keyword evidence="1" id="KW-0472">Membrane</keyword>
<keyword evidence="1" id="KW-0812">Transmembrane</keyword>
<gene>
    <name evidence="2" type="ORF">RCOM_1595220</name>
</gene>
<dbReference type="Proteomes" id="UP000008311">
    <property type="component" value="Unassembled WGS sequence"/>
</dbReference>
<proteinExistence type="predicted"/>
<keyword evidence="3" id="KW-1185">Reference proteome</keyword>
<sequence length="265" mass="31002">MASSEFDTLKAEKADAMRRYKRQRIFTLCLHLAVTFALLWWFISLIIPVVEGMPSLYLPLLNHQFVIFGLINTLVFLIYSFSTSNQNHNVSNHNLYDQYVSFSSSYHRKTLSDEEKENQKQTVVSPAPEIIQPEEIIFSDKQIVHYENVAAIDHENQVRDLMVPESTTVDDTEDKRFMRTQSEKYAVEEKKKKRRSQRRVLRRSETEINGREMVVVAGGGDRRHSKSIKDMNNEEFRLTIESFIASKKKSLRDENFAALMQEKEE</sequence>